<organism evidence="2 3">
    <name type="scientific">Photobacterium piscicola</name>
    <dbReference type="NCBI Taxonomy" id="1378299"/>
    <lineage>
        <taxon>Bacteria</taxon>
        <taxon>Pseudomonadati</taxon>
        <taxon>Pseudomonadota</taxon>
        <taxon>Gammaproteobacteria</taxon>
        <taxon>Vibrionales</taxon>
        <taxon>Vibrionaceae</taxon>
        <taxon>Photobacterium</taxon>
    </lineage>
</organism>
<keyword evidence="1" id="KW-0812">Transmembrane</keyword>
<dbReference type="EMBL" id="FUZI01000005">
    <property type="protein sequence ID" value="SKC33280.1"/>
    <property type="molecule type" value="Genomic_DNA"/>
</dbReference>
<keyword evidence="1" id="KW-1133">Transmembrane helix</keyword>
<name>A0A1T5I2K1_9GAMM</name>
<dbReference type="Proteomes" id="UP000189966">
    <property type="component" value="Unassembled WGS sequence"/>
</dbReference>
<evidence type="ECO:0000313" key="3">
    <source>
        <dbReference type="Proteomes" id="UP000189966"/>
    </source>
</evidence>
<accession>A0A1T5I2K1</accession>
<feature type="transmembrane region" description="Helical" evidence="1">
    <location>
        <begin position="5"/>
        <end position="23"/>
    </location>
</feature>
<sequence length="302" mass="34697">MKRYIWISAIAIYVGTLIIYHRFEDSKNVLDILGNIPTFLSSLTTAGAFIVAAITYNSTKKRQPSQQCFEVYNETLNDLKCILRDPSKGAGYKLYNIGIAFDSLKTLNSTLTEEDHRNIVLVKYVSIQREIEILLRGIKVHDYFCNKDVPYDKSFSRNITSSADALYDYWYKNVSGKSSLFKFSRGIMDSFASHPYGIEPELLIKALTMCCSNLNLWAVYLSITDTMAKVDTCKPHELIFLSDNYPETVAYLLLSYQTQPSTNKDGKVSLTLKSTYNDRYWLNYQMTTGSWLRYEIPKKISF</sequence>
<reference evidence="2 3" key="1">
    <citation type="submission" date="2017-02" db="EMBL/GenBank/DDBJ databases">
        <authorList>
            <person name="Peterson S.W."/>
        </authorList>
    </citation>
    <scope>NUCLEOTIDE SEQUENCE [LARGE SCALE GENOMIC DNA]</scope>
    <source>
        <strain evidence="3">type strain: NCCB 100098</strain>
    </source>
</reference>
<keyword evidence="1" id="KW-0472">Membrane</keyword>
<proteinExistence type="predicted"/>
<feature type="transmembrane region" description="Helical" evidence="1">
    <location>
        <begin position="35"/>
        <end position="56"/>
    </location>
</feature>
<evidence type="ECO:0008006" key="4">
    <source>
        <dbReference type="Google" id="ProtNLM"/>
    </source>
</evidence>
<dbReference type="RefSeq" id="WP_080158249.1">
    <property type="nucleotide sequence ID" value="NZ_FUZI01000005.1"/>
</dbReference>
<protein>
    <recommendedName>
        <fullName evidence="4">Phage abortive infection protein</fullName>
    </recommendedName>
</protein>
<gene>
    <name evidence="2" type="ORF">CZ809_02851</name>
</gene>
<evidence type="ECO:0000256" key="1">
    <source>
        <dbReference type="SAM" id="Phobius"/>
    </source>
</evidence>
<evidence type="ECO:0000313" key="2">
    <source>
        <dbReference type="EMBL" id="SKC33280.1"/>
    </source>
</evidence>
<dbReference type="AlphaFoldDB" id="A0A1T5I2K1"/>